<keyword evidence="8" id="KW-1185">Reference proteome</keyword>
<reference evidence="7 8" key="1">
    <citation type="submission" date="2023-05" db="EMBL/GenBank/DDBJ databases">
        <title>A 100% complete, gapless, phased diploid assembly of the Scenedesmus obliquus UTEX 3031 genome.</title>
        <authorList>
            <person name="Biondi T.C."/>
            <person name="Hanschen E.R."/>
            <person name="Kwon T."/>
            <person name="Eng W."/>
            <person name="Kruse C.P.S."/>
            <person name="Koehler S.I."/>
            <person name="Kunde Y."/>
            <person name="Gleasner C.D."/>
            <person name="You Mak K.T."/>
            <person name="Polle J."/>
            <person name="Hovde B.T."/>
            <person name="Starkenburg S.R."/>
        </authorList>
    </citation>
    <scope>NUCLEOTIDE SEQUENCE [LARGE SCALE GENOMIC DNA]</scope>
    <source>
        <strain evidence="7 8">DOE0152z</strain>
    </source>
</reference>
<dbReference type="Gene3D" id="3.30.70.330">
    <property type="match status" value="1"/>
</dbReference>
<feature type="domain" description="RRM" evidence="6">
    <location>
        <begin position="12"/>
        <end position="90"/>
    </location>
</feature>
<accession>A0ABY8ULZ2</accession>
<evidence type="ECO:0000256" key="4">
    <source>
        <dbReference type="PROSITE-ProRule" id="PRU00176"/>
    </source>
</evidence>
<keyword evidence="2 4" id="KW-0694">RNA-binding</keyword>
<sequence>MQAAKGIKAPSLTVFLGNLDSKVTERHIYELGCQAGPVQHVKVQHDSDTNKKGFGFITYADLDSAIYCLGLYRGLLHLFGLPVNVNFANREVPAEEISEQHTALLEKAKRMLLATGAELHIPGAGPARRQQQQSQRYTPYGAPQSRHTRDKQQQQQHGAGGNAGNGYDDGDSSYQDRGGYNNKDSRG</sequence>
<evidence type="ECO:0000256" key="1">
    <source>
        <dbReference type="ARBA" id="ARBA00004642"/>
    </source>
</evidence>
<dbReference type="PROSITE" id="PS50102">
    <property type="entry name" value="RRM"/>
    <property type="match status" value="1"/>
</dbReference>
<dbReference type="PANTHER" id="PTHR13798">
    <property type="entry name" value="RNA BINDING MOTIF RBM PROTEIN -RELATED"/>
    <property type="match status" value="1"/>
</dbReference>
<evidence type="ECO:0000259" key="6">
    <source>
        <dbReference type="PROSITE" id="PS50102"/>
    </source>
</evidence>
<evidence type="ECO:0000313" key="7">
    <source>
        <dbReference type="EMBL" id="WIA22554.1"/>
    </source>
</evidence>
<dbReference type="InterPro" id="IPR035979">
    <property type="entry name" value="RBD_domain_sf"/>
</dbReference>
<proteinExistence type="predicted"/>
<dbReference type="SUPFAM" id="SSF54928">
    <property type="entry name" value="RNA-binding domain, RBD"/>
    <property type="match status" value="1"/>
</dbReference>
<evidence type="ECO:0000256" key="5">
    <source>
        <dbReference type="SAM" id="MobiDB-lite"/>
    </source>
</evidence>
<comment type="subcellular location">
    <subcellularLocation>
        <location evidence="1">Nucleus</location>
        <location evidence="1">Nucleoplasm</location>
    </subcellularLocation>
</comment>
<dbReference type="SMART" id="SM00360">
    <property type="entry name" value="RRM"/>
    <property type="match status" value="1"/>
</dbReference>
<dbReference type="Pfam" id="PF00076">
    <property type="entry name" value="RRM_1"/>
    <property type="match status" value="1"/>
</dbReference>
<dbReference type="InterPro" id="IPR012677">
    <property type="entry name" value="Nucleotide-bd_a/b_plait_sf"/>
</dbReference>
<dbReference type="EMBL" id="CP126222">
    <property type="protein sequence ID" value="WIA22554.1"/>
    <property type="molecule type" value="Genomic_DNA"/>
</dbReference>
<gene>
    <name evidence="7" type="ORF">OEZ85_000988</name>
</gene>
<evidence type="ECO:0000256" key="2">
    <source>
        <dbReference type="ARBA" id="ARBA00022884"/>
    </source>
</evidence>
<organism evidence="7 8">
    <name type="scientific">Tetradesmus obliquus</name>
    <name type="common">Green alga</name>
    <name type="synonym">Acutodesmus obliquus</name>
    <dbReference type="NCBI Taxonomy" id="3088"/>
    <lineage>
        <taxon>Eukaryota</taxon>
        <taxon>Viridiplantae</taxon>
        <taxon>Chlorophyta</taxon>
        <taxon>core chlorophytes</taxon>
        <taxon>Chlorophyceae</taxon>
        <taxon>CS clade</taxon>
        <taxon>Sphaeropleales</taxon>
        <taxon>Scenedesmaceae</taxon>
        <taxon>Tetradesmus</taxon>
    </lineage>
</organism>
<name>A0ABY8ULZ2_TETOB</name>
<feature type="region of interest" description="Disordered" evidence="5">
    <location>
        <begin position="120"/>
        <end position="187"/>
    </location>
</feature>
<dbReference type="Proteomes" id="UP001244341">
    <property type="component" value="Chromosome 15b"/>
</dbReference>
<keyword evidence="3" id="KW-0539">Nucleus</keyword>
<dbReference type="InterPro" id="IPR000504">
    <property type="entry name" value="RRM_dom"/>
</dbReference>
<dbReference type="InterPro" id="IPR052285">
    <property type="entry name" value="NEXT_complex_subunit"/>
</dbReference>
<protein>
    <recommendedName>
        <fullName evidence="6">RRM domain-containing protein</fullName>
    </recommendedName>
</protein>
<dbReference type="PANTHER" id="PTHR13798:SF11">
    <property type="entry name" value="RNA-BINDING PROTEIN 7-RELATED"/>
    <property type="match status" value="1"/>
</dbReference>
<evidence type="ECO:0000313" key="8">
    <source>
        <dbReference type="Proteomes" id="UP001244341"/>
    </source>
</evidence>
<evidence type="ECO:0000256" key="3">
    <source>
        <dbReference type="ARBA" id="ARBA00023242"/>
    </source>
</evidence>